<name>A0A0C9YKD1_9AGAM</name>
<accession>A0A0C9YKD1</accession>
<evidence type="ECO:0000313" key="2">
    <source>
        <dbReference type="Proteomes" id="UP000054018"/>
    </source>
</evidence>
<reference evidence="1 2" key="1">
    <citation type="submission" date="2014-04" db="EMBL/GenBank/DDBJ databases">
        <authorList>
            <consortium name="DOE Joint Genome Institute"/>
            <person name="Kuo A."/>
            <person name="Kohler A."/>
            <person name="Costa M.D."/>
            <person name="Nagy L.G."/>
            <person name="Floudas D."/>
            <person name="Copeland A."/>
            <person name="Barry K.W."/>
            <person name="Cichocki N."/>
            <person name="Veneault-Fourrey C."/>
            <person name="LaButti K."/>
            <person name="Lindquist E.A."/>
            <person name="Lipzen A."/>
            <person name="Lundell T."/>
            <person name="Morin E."/>
            <person name="Murat C."/>
            <person name="Sun H."/>
            <person name="Tunlid A."/>
            <person name="Henrissat B."/>
            <person name="Grigoriev I.V."/>
            <person name="Hibbett D.S."/>
            <person name="Martin F."/>
            <person name="Nordberg H.P."/>
            <person name="Cantor M.N."/>
            <person name="Hua S.X."/>
        </authorList>
    </citation>
    <scope>NUCLEOTIDE SEQUENCE [LARGE SCALE GENOMIC DNA]</scope>
    <source>
        <strain evidence="1 2">441</strain>
    </source>
</reference>
<dbReference type="Proteomes" id="UP000054018">
    <property type="component" value="Unassembled WGS sequence"/>
</dbReference>
<dbReference type="STRING" id="765257.A0A0C9YKD1"/>
<evidence type="ECO:0000313" key="1">
    <source>
        <dbReference type="EMBL" id="KIK17106.1"/>
    </source>
</evidence>
<reference evidence="2" key="2">
    <citation type="submission" date="2015-01" db="EMBL/GenBank/DDBJ databases">
        <title>Evolutionary Origins and Diversification of the Mycorrhizal Mutualists.</title>
        <authorList>
            <consortium name="DOE Joint Genome Institute"/>
            <consortium name="Mycorrhizal Genomics Consortium"/>
            <person name="Kohler A."/>
            <person name="Kuo A."/>
            <person name="Nagy L.G."/>
            <person name="Floudas D."/>
            <person name="Copeland A."/>
            <person name="Barry K.W."/>
            <person name="Cichocki N."/>
            <person name="Veneault-Fourrey C."/>
            <person name="LaButti K."/>
            <person name="Lindquist E.A."/>
            <person name="Lipzen A."/>
            <person name="Lundell T."/>
            <person name="Morin E."/>
            <person name="Murat C."/>
            <person name="Riley R."/>
            <person name="Ohm R."/>
            <person name="Sun H."/>
            <person name="Tunlid A."/>
            <person name="Henrissat B."/>
            <person name="Grigoriev I.V."/>
            <person name="Hibbett D.S."/>
            <person name="Martin F."/>
        </authorList>
    </citation>
    <scope>NUCLEOTIDE SEQUENCE [LARGE SCALE GENOMIC DNA]</scope>
    <source>
        <strain evidence="2">441</strain>
    </source>
</reference>
<dbReference type="EMBL" id="KN833838">
    <property type="protein sequence ID" value="KIK17106.1"/>
    <property type="molecule type" value="Genomic_DNA"/>
</dbReference>
<dbReference type="HOGENOM" id="CLU_143228_0_0_1"/>
<sequence length="102" mass="11789">MKSRLPTHAENATPFAFIIYADKTRLSSHVHIRNGDRYGGGCVVGWLLIVPELAKEERKTGYVNFKRVIWHEAFLKLLEKVAELSKVGYLHESYDGVLRWLF</sequence>
<gene>
    <name evidence="1" type="ORF">PISMIDRAFT_112092</name>
</gene>
<dbReference type="OrthoDB" id="3239511at2759"/>
<dbReference type="AlphaFoldDB" id="A0A0C9YKD1"/>
<protein>
    <submittedName>
        <fullName evidence="1">Uncharacterized protein</fullName>
    </submittedName>
</protein>
<keyword evidence="2" id="KW-1185">Reference proteome</keyword>
<proteinExistence type="predicted"/>
<feature type="non-terminal residue" evidence="1">
    <location>
        <position position="1"/>
    </location>
</feature>
<organism evidence="1 2">
    <name type="scientific">Pisolithus microcarpus 441</name>
    <dbReference type="NCBI Taxonomy" id="765257"/>
    <lineage>
        <taxon>Eukaryota</taxon>
        <taxon>Fungi</taxon>
        <taxon>Dikarya</taxon>
        <taxon>Basidiomycota</taxon>
        <taxon>Agaricomycotina</taxon>
        <taxon>Agaricomycetes</taxon>
        <taxon>Agaricomycetidae</taxon>
        <taxon>Boletales</taxon>
        <taxon>Sclerodermatineae</taxon>
        <taxon>Pisolithaceae</taxon>
        <taxon>Pisolithus</taxon>
    </lineage>
</organism>